<accession>A0ACB8GEX3</accession>
<evidence type="ECO:0000313" key="1">
    <source>
        <dbReference type="EMBL" id="KAH8018077.1"/>
    </source>
</evidence>
<reference evidence="1" key="1">
    <citation type="submission" date="2021-08" db="EMBL/GenBank/DDBJ databases">
        <title>The first chromosome-level gecko genome reveals the dynamic sex chromosomes of Neotropical dwarf geckos (Sphaerodactylidae: Sphaerodactylus).</title>
        <authorList>
            <person name="Pinto B.J."/>
            <person name="Keating S.E."/>
            <person name="Gamble T."/>
        </authorList>
    </citation>
    <scope>NUCLEOTIDE SEQUENCE</scope>
    <source>
        <strain evidence="1">TG3544</strain>
    </source>
</reference>
<sequence>MEDKVVLGCEDSSIVLYESYRQVMLTAEAELLPSLMCCHPSGALVLVGSSQGELQLFDMALSPIKMQLLAEDFSPKATLQLSKHFEISSSLVQIQWAAPQVPPQSAEEVDVHDLLLLQFDKGPIGGLRFKTGSGMALLVIACQSIGLPFRTQQGTLQLSKDECKVRPRASVVCVFPRGHFGLVEIIQEYIHQDEMDEAINILSGMNWNTMGHQCYVSLSAIVNHLLRQKLTPEREDEPREFFCNDAMVISEIFICAVNIKLGCLMNL</sequence>
<evidence type="ECO:0000313" key="2">
    <source>
        <dbReference type="Proteomes" id="UP000827872"/>
    </source>
</evidence>
<dbReference type="Proteomes" id="UP000827872">
    <property type="component" value="Linkage Group LG01"/>
</dbReference>
<protein>
    <submittedName>
        <fullName evidence="1">Uncharacterized protein</fullName>
    </submittedName>
</protein>
<organism evidence="1 2">
    <name type="scientific">Sphaerodactylus townsendi</name>
    <dbReference type="NCBI Taxonomy" id="933632"/>
    <lineage>
        <taxon>Eukaryota</taxon>
        <taxon>Metazoa</taxon>
        <taxon>Chordata</taxon>
        <taxon>Craniata</taxon>
        <taxon>Vertebrata</taxon>
        <taxon>Euteleostomi</taxon>
        <taxon>Lepidosauria</taxon>
        <taxon>Squamata</taxon>
        <taxon>Bifurcata</taxon>
        <taxon>Gekkota</taxon>
        <taxon>Sphaerodactylidae</taxon>
        <taxon>Sphaerodactylus</taxon>
    </lineage>
</organism>
<gene>
    <name evidence="1" type="ORF">K3G42_033649</name>
</gene>
<comment type="caution">
    <text evidence="1">The sequence shown here is derived from an EMBL/GenBank/DDBJ whole genome shotgun (WGS) entry which is preliminary data.</text>
</comment>
<proteinExistence type="predicted"/>
<keyword evidence="2" id="KW-1185">Reference proteome</keyword>
<dbReference type="EMBL" id="CM037614">
    <property type="protein sequence ID" value="KAH8018077.1"/>
    <property type="molecule type" value="Genomic_DNA"/>
</dbReference>
<name>A0ACB8GEX3_9SAUR</name>